<dbReference type="EMBL" id="QTNY01000031">
    <property type="protein sequence ID" value="RQP69677.1"/>
    <property type="molecule type" value="Genomic_DNA"/>
</dbReference>
<name>A0AB74CXT5_9BURK</name>
<evidence type="ECO:0000313" key="1">
    <source>
        <dbReference type="EMBL" id="RQP69677.1"/>
    </source>
</evidence>
<gene>
    <name evidence="1" type="ORF">DF015_31480</name>
</gene>
<dbReference type="Proteomes" id="UP000273734">
    <property type="component" value="Unassembled WGS sequence"/>
</dbReference>
<protein>
    <submittedName>
        <fullName evidence="1">Uncharacterized protein</fullName>
    </submittedName>
</protein>
<evidence type="ECO:0000313" key="2">
    <source>
        <dbReference type="Proteomes" id="UP000273734"/>
    </source>
</evidence>
<reference evidence="1 2" key="1">
    <citation type="submission" date="2018-08" db="EMBL/GenBank/DDBJ databases">
        <title>Comparative analysis of Burkholderia isolates from Puerto Rico.</title>
        <authorList>
            <person name="Hall C."/>
            <person name="Sahl J."/>
            <person name="Wagner D."/>
        </authorList>
    </citation>
    <scope>NUCLEOTIDE SEQUENCE [LARGE SCALE GENOMIC DNA]</scope>
    <source>
        <strain evidence="1 2">Bp8964</strain>
    </source>
</reference>
<accession>A0AB74CXT5</accession>
<sequence length="60" mass="6284">MPATLQCRRPCSATPTSVAIGRVAADCFAVPSQNRRWTMSTSVLGACATIAGPALRGLRH</sequence>
<organism evidence="1 2">
    <name type="scientific">Burkholderia ubonensis</name>
    <dbReference type="NCBI Taxonomy" id="101571"/>
    <lineage>
        <taxon>Bacteria</taxon>
        <taxon>Pseudomonadati</taxon>
        <taxon>Pseudomonadota</taxon>
        <taxon>Betaproteobacteria</taxon>
        <taxon>Burkholderiales</taxon>
        <taxon>Burkholderiaceae</taxon>
        <taxon>Burkholderia</taxon>
        <taxon>Burkholderia cepacia complex</taxon>
    </lineage>
</organism>
<dbReference type="AlphaFoldDB" id="A0AB74CXT5"/>
<proteinExistence type="predicted"/>
<comment type="caution">
    <text evidence="1">The sequence shown here is derived from an EMBL/GenBank/DDBJ whole genome shotgun (WGS) entry which is preliminary data.</text>
</comment>